<accession>A0AB94ILC1</accession>
<name>A0AB94ILC1_9BACI</name>
<dbReference type="RefSeq" id="WP_024029200.1">
    <property type="nucleotide sequence ID" value="NZ_ALAN01000084.1"/>
</dbReference>
<gene>
    <name evidence="2" type="ORF">BAVI_15086</name>
</gene>
<comment type="caution">
    <text evidence="2">The sequence shown here is derived from an EMBL/GenBank/DDBJ whole genome shotgun (WGS) entry which is preliminary data.</text>
</comment>
<dbReference type="AlphaFoldDB" id="A0AB94ILC1"/>
<dbReference type="PROSITE" id="PS50965">
    <property type="entry name" value="NERD"/>
    <property type="match status" value="1"/>
</dbReference>
<proteinExistence type="predicted"/>
<sequence>MDYEKFLSKMKGVIVLVIKERTIPLVILILQALCRRLPLNYPKYQQILEELGRRQAGYQGEVALDYYLRLLPIDKYLILHDLNLPDGDYNCQIDTLLLTPEFALIIEVKNMTGKLIFDTENEQFIQINNEKEKGYTYPIAQAERHQEYLKKLMAEHKFPQVPIDHLVVISNNYASYVITGKNSHKVRPRVCKADVFNNKIKYFEKLYSDPILTSKDLRKLSRLLVKMNKVPTNYILNKYEINKTDLVTGVFDPACNHGPLIRKKQKWYCTKCGEYSNDAHLQALMDYFLLIDTKITNQQFREFVHLKSHDTAKRLLLSANLSYSGATKGRFYFLKSFPR</sequence>
<evidence type="ECO:0000313" key="2">
    <source>
        <dbReference type="EMBL" id="ETI67824.1"/>
    </source>
</evidence>
<protein>
    <submittedName>
        <fullName evidence="2">Nerd domain protein</fullName>
    </submittedName>
</protein>
<dbReference type="InterPro" id="IPR011528">
    <property type="entry name" value="NERD"/>
</dbReference>
<dbReference type="Pfam" id="PF08378">
    <property type="entry name" value="NERD"/>
    <property type="match status" value="1"/>
</dbReference>
<dbReference type="EMBL" id="ALAN01000084">
    <property type="protein sequence ID" value="ETI67824.1"/>
    <property type="molecule type" value="Genomic_DNA"/>
</dbReference>
<reference evidence="2 3" key="1">
    <citation type="journal article" date="2014" name="Environ. Microbiol.">
        <title>The nitrate-ammonifying and nosZ-carrying bacterium Bacillus vireti is a potent source and sink for nitric and nitrous oxide under high nitrate conditions.</title>
        <authorList>
            <person name="Mania D."/>
            <person name="Heylen K."/>
            <person name="van Spanning R.J."/>
            <person name="Frostegard A."/>
        </authorList>
    </citation>
    <scope>NUCLEOTIDE SEQUENCE [LARGE SCALE GENOMIC DNA]</scope>
    <source>
        <strain evidence="2 3">LMG 21834</strain>
    </source>
</reference>
<keyword evidence="3" id="KW-1185">Reference proteome</keyword>
<evidence type="ECO:0000259" key="1">
    <source>
        <dbReference type="PROSITE" id="PS50965"/>
    </source>
</evidence>
<organism evidence="2 3">
    <name type="scientific">Neobacillus vireti LMG 21834</name>
    <dbReference type="NCBI Taxonomy" id="1131730"/>
    <lineage>
        <taxon>Bacteria</taxon>
        <taxon>Bacillati</taxon>
        <taxon>Bacillota</taxon>
        <taxon>Bacilli</taxon>
        <taxon>Bacillales</taxon>
        <taxon>Bacillaceae</taxon>
        <taxon>Neobacillus</taxon>
    </lineage>
</organism>
<dbReference type="Proteomes" id="UP000018877">
    <property type="component" value="Unassembled WGS sequence"/>
</dbReference>
<evidence type="ECO:0000313" key="3">
    <source>
        <dbReference type="Proteomes" id="UP000018877"/>
    </source>
</evidence>
<feature type="domain" description="NERD" evidence="1">
    <location>
        <begin position="56"/>
        <end position="172"/>
    </location>
</feature>